<organism evidence="7 8">
    <name type="scientific">Lentithecium fluviatile CBS 122367</name>
    <dbReference type="NCBI Taxonomy" id="1168545"/>
    <lineage>
        <taxon>Eukaryota</taxon>
        <taxon>Fungi</taxon>
        <taxon>Dikarya</taxon>
        <taxon>Ascomycota</taxon>
        <taxon>Pezizomycotina</taxon>
        <taxon>Dothideomycetes</taxon>
        <taxon>Pleosporomycetidae</taxon>
        <taxon>Pleosporales</taxon>
        <taxon>Massarineae</taxon>
        <taxon>Lentitheciaceae</taxon>
        <taxon>Lentithecium</taxon>
    </lineage>
</organism>
<feature type="transmembrane region" description="Helical" evidence="6">
    <location>
        <begin position="476"/>
        <end position="496"/>
    </location>
</feature>
<accession>A0A6G1IKS4</accession>
<comment type="subcellular location">
    <subcellularLocation>
        <location evidence="1">Membrane</location>
        <topology evidence="1">Multi-pass membrane protein</topology>
    </subcellularLocation>
</comment>
<dbReference type="Gene3D" id="1.20.1740.10">
    <property type="entry name" value="Amino acid/polyamine transporter I"/>
    <property type="match status" value="1"/>
</dbReference>
<feature type="region of interest" description="Disordered" evidence="5">
    <location>
        <begin position="1"/>
        <end position="27"/>
    </location>
</feature>
<dbReference type="Pfam" id="PF13520">
    <property type="entry name" value="AA_permease_2"/>
    <property type="match status" value="1"/>
</dbReference>
<feature type="compositionally biased region" description="Basic and acidic residues" evidence="5">
    <location>
        <begin position="1"/>
        <end position="16"/>
    </location>
</feature>
<sequence length="534" mass="58302">MATKLDPDDKTARVVDEGDGSQPPEYENGIVQDENTYAYDDSRKLGVTGAVFLILNKMIGTGIFSTPSGIFAATGSVGVSLFLWVIGGILTFAGLSVFLEFGLAIPRSGGEKNYLERVYRRPKYVATCVLAAQMLLLGFSSGNALAFGRYVLFASGSTAPDGWAARGIAIACITFAVTLHATLPKWGIRLFNVLGVFKVAVLIFIVFSGFAALNGHLKIDKPHNFDNAFALEEGDGYGGGGAYAYSTALLRIIYSYKGWENANYVLGEIKNPKKTLTIAAPLAIGGVTILYVLANVAYFAAIPKSQLAKSEVIVAGLFFRNVFGDSAGARSLPAFVALSNLGNVLAVSFAHARLNQEFAKEGLLPYSKFWASNKPFNAPSTALFLHWLITVIVLIAPPAGPAYNFITDLYTYPGAWINGFVTAGLIYLHYSKRERWTSPWHTYLPVAVLYLAANIFLAIVPFIPPDGDWNAEGYPYYVFPIVGVSVLLLGVTYWFAWTRVWPKFGGYKIVSQRHEDEAGNEHIRYVKVYTKKEN</sequence>
<feature type="transmembrane region" description="Helical" evidence="6">
    <location>
        <begin position="70"/>
        <end position="103"/>
    </location>
</feature>
<reference evidence="7" key="1">
    <citation type="journal article" date="2020" name="Stud. Mycol.">
        <title>101 Dothideomycetes genomes: a test case for predicting lifestyles and emergence of pathogens.</title>
        <authorList>
            <person name="Haridas S."/>
            <person name="Albert R."/>
            <person name="Binder M."/>
            <person name="Bloem J."/>
            <person name="Labutti K."/>
            <person name="Salamov A."/>
            <person name="Andreopoulos B."/>
            <person name="Baker S."/>
            <person name="Barry K."/>
            <person name="Bills G."/>
            <person name="Bluhm B."/>
            <person name="Cannon C."/>
            <person name="Castanera R."/>
            <person name="Culley D."/>
            <person name="Daum C."/>
            <person name="Ezra D."/>
            <person name="Gonzalez J."/>
            <person name="Henrissat B."/>
            <person name="Kuo A."/>
            <person name="Liang C."/>
            <person name="Lipzen A."/>
            <person name="Lutzoni F."/>
            <person name="Magnuson J."/>
            <person name="Mondo S."/>
            <person name="Nolan M."/>
            <person name="Ohm R."/>
            <person name="Pangilinan J."/>
            <person name="Park H.-J."/>
            <person name="Ramirez L."/>
            <person name="Alfaro M."/>
            <person name="Sun H."/>
            <person name="Tritt A."/>
            <person name="Yoshinaga Y."/>
            <person name="Zwiers L.-H."/>
            <person name="Turgeon B."/>
            <person name="Goodwin S."/>
            <person name="Spatafora J."/>
            <person name="Crous P."/>
            <person name="Grigoriev I."/>
        </authorList>
    </citation>
    <scope>NUCLEOTIDE SEQUENCE</scope>
    <source>
        <strain evidence="7">CBS 122367</strain>
    </source>
</reference>
<evidence type="ECO:0000256" key="2">
    <source>
        <dbReference type="ARBA" id="ARBA00022692"/>
    </source>
</evidence>
<evidence type="ECO:0000256" key="5">
    <source>
        <dbReference type="SAM" id="MobiDB-lite"/>
    </source>
</evidence>
<dbReference type="EMBL" id="MU005608">
    <property type="protein sequence ID" value="KAF2678822.1"/>
    <property type="molecule type" value="Genomic_DNA"/>
</dbReference>
<feature type="transmembrane region" description="Helical" evidence="6">
    <location>
        <begin position="190"/>
        <end position="213"/>
    </location>
</feature>
<feature type="transmembrane region" description="Helical" evidence="6">
    <location>
        <begin position="163"/>
        <end position="183"/>
    </location>
</feature>
<name>A0A6G1IKS4_9PLEO</name>
<evidence type="ECO:0000256" key="3">
    <source>
        <dbReference type="ARBA" id="ARBA00022989"/>
    </source>
</evidence>
<keyword evidence="4 6" id="KW-0472">Membrane</keyword>
<dbReference type="OrthoDB" id="5982228at2759"/>
<keyword evidence="8" id="KW-1185">Reference proteome</keyword>
<evidence type="ECO:0000256" key="6">
    <source>
        <dbReference type="SAM" id="Phobius"/>
    </source>
</evidence>
<feature type="transmembrane region" description="Helical" evidence="6">
    <location>
        <begin position="278"/>
        <end position="301"/>
    </location>
</feature>
<dbReference type="GO" id="GO:0016020">
    <property type="term" value="C:membrane"/>
    <property type="evidence" value="ECO:0007669"/>
    <property type="project" value="UniProtKB-SubCell"/>
</dbReference>
<keyword evidence="3 6" id="KW-1133">Transmembrane helix</keyword>
<dbReference type="FunFam" id="1.20.1740.10:FF:000025">
    <property type="entry name" value="High-affinity methionine permease"/>
    <property type="match status" value="1"/>
</dbReference>
<dbReference type="GO" id="GO:0015179">
    <property type="term" value="F:L-amino acid transmembrane transporter activity"/>
    <property type="evidence" value="ECO:0007669"/>
    <property type="project" value="TreeGrafter"/>
</dbReference>
<dbReference type="PIRSF" id="PIRSF006060">
    <property type="entry name" value="AA_transporter"/>
    <property type="match status" value="1"/>
</dbReference>
<dbReference type="InterPro" id="IPR050598">
    <property type="entry name" value="AminoAcid_Transporter"/>
</dbReference>
<evidence type="ECO:0000313" key="8">
    <source>
        <dbReference type="Proteomes" id="UP000799291"/>
    </source>
</evidence>
<feature type="transmembrane region" description="Helical" evidence="6">
    <location>
        <begin position="376"/>
        <end position="397"/>
    </location>
</feature>
<evidence type="ECO:0000313" key="7">
    <source>
        <dbReference type="EMBL" id="KAF2678822.1"/>
    </source>
</evidence>
<evidence type="ECO:0000256" key="4">
    <source>
        <dbReference type="ARBA" id="ARBA00023136"/>
    </source>
</evidence>
<gene>
    <name evidence="7" type="ORF">K458DRAFT_375921</name>
</gene>
<feature type="transmembrane region" description="Helical" evidence="6">
    <location>
        <begin position="45"/>
        <end position="64"/>
    </location>
</feature>
<feature type="transmembrane region" description="Helical" evidence="6">
    <location>
        <begin position="124"/>
        <end position="151"/>
    </location>
</feature>
<dbReference type="PANTHER" id="PTHR11785:SF382">
    <property type="entry name" value="LOW-AFFINITY METHIONINE PERMEASE"/>
    <property type="match status" value="1"/>
</dbReference>
<dbReference type="AlphaFoldDB" id="A0A6G1IKS4"/>
<feature type="transmembrane region" description="Helical" evidence="6">
    <location>
        <begin position="409"/>
        <end position="430"/>
    </location>
</feature>
<evidence type="ECO:0000256" key="1">
    <source>
        <dbReference type="ARBA" id="ARBA00004141"/>
    </source>
</evidence>
<protein>
    <submittedName>
        <fullName evidence="7">Amino acid transporter</fullName>
    </submittedName>
</protein>
<proteinExistence type="predicted"/>
<dbReference type="PANTHER" id="PTHR11785">
    <property type="entry name" value="AMINO ACID TRANSPORTER"/>
    <property type="match status" value="1"/>
</dbReference>
<keyword evidence="2 6" id="KW-0812">Transmembrane</keyword>
<dbReference type="Proteomes" id="UP000799291">
    <property type="component" value="Unassembled WGS sequence"/>
</dbReference>
<feature type="transmembrane region" description="Helical" evidence="6">
    <location>
        <begin position="442"/>
        <end position="464"/>
    </location>
</feature>
<dbReference type="InterPro" id="IPR002293">
    <property type="entry name" value="AA/rel_permease1"/>
</dbReference>